<feature type="transmembrane region" description="Helical" evidence="3">
    <location>
        <begin position="302"/>
        <end position="322"/>
    </location>
</feature>
<evidence type="ECO:0000313" key="7">
    <source>
        <dbReference type="Proteomes" id="UP000516437"/>
    </source>
</evidence>
<keyword evidence="3" id="KW-0812">Transmembrane</keyword>
<dbReference type="PROSITE" id="PS00141">
    <property type="entry name" value="ASP_PROTEASE"/>
    <property type="match status" value="1"/>
</dbReference>
<keyword evidence="7" id="KW-1185">Reference proteome</keyword>
<dbReference type="GO" id="GO:0006508">
    <property type="term" value="P:proteolysis"/>
    <property type="evidence" value="ECO:0007669"/>
    <property type="project" value="InterPro"/>
</dbReference>
<evidence type="ECO:0000256" key="1">
    <source>
        <dbReference type="ARBA" id="ARBA00007447"/>
    </source>
</evidence>
<dbReference type="Proteomes" id="UP000516437">
    <property type="component" value="Chromosome 8"/>
</dbReference>
<dbReference type="OrthoDB" id="2747330at2759"/>
<dbReference type="GO" id="GO:0004190">
    <property type="term" value="F:aspartic-type endopeptidase activity"/>
    <property type="evidence" value="ECO:0007669"/>
    <property type="project" value="InterPro"/>
</dbReference>
<evidence type="ECO:0000259" key="5">
    <source>
        <dbReference type="PROSITE" id="PS51767"/>
    </source>
</evidence>
<sequence length="323" mass="35920">MASHRITSTHYSCMLVILLFVLCFQSCHGLGSTFGFDIHHRFSDVVTGILGVEGLPEKGSLEYYVAMAHRDRFMRGRHLAATNNQSPPLTFADGNETHFTPDLAFWYYASVSVGTPSVTFLVALDTGSDLFWLPCECQKYGCETKYKTSSGKFNSQVQEKRHSSDPEIPFEYCYDLRPNQTTYQILIMNLTMESGAVYFVSNPTEVFAVQGGHIYCLAIQKSEDISLNIIGQNFMTNYNLVFDRDRMVLGWTWTDNCYGTDENVNSTAPSSSPSQSPAVPSPPAVKPRAPPQAPTKSDSPKLKSFTCALIMIVMLLVSFTAVV</sequence>
<dbReference type="PROSITE" id="PS51767">
    <property type="entry name" value="PEPTIDASE_A1"/>
    <property type="match status" value="1"/>
</dbReference>
<organism evidence="6 7">
    <name type="scientific">Morella rubra</name>
    <name type="common">Chinese bayberry</name>
    <dbReference type="NCBI Taxonomy" id="262757"/>
    <lineage>
        <taxon>Eukaryota</taxon>
        <taxon>Viridiplantae</taxon>
        <taxon>Streptophyta</taxon>
        <taxon>Embryophyta</taxon>
        <taxon>Tracheophyta</taxon>
        <taxon>Spermatophyta</taxon>
        <taxon>Magnoliopsida</taxon>
        <taxon>eudicotyledons</taxon>
        <taxon>Gunneridae</taxon>
        <taxon>Pentapetalae</taxon>
        <taxon>rosids</taxon>
        <taxon>fabids</taxon>
        <taxon>Fagales</taxon>
        <taxon>Myricaceae</taxon>
        <taxon>Morella</taxon>
    </lineage>
</organism>
<dbReference type="PANTHER" id="PTHR13683:SF826">
    <property type="entry name" value="ASPARTYL PROTEASE FAMILY PROTEIN 1"/>
    <property type="match status" value="1"/>
</dbReference>
<protein>
    <submittedName>
        <fullName evidence="6">Aspartic proteinase-like protein 1</fullName>
    </submittedName>
</protein>
<dbReference type="Pfam" id="PF14541">
    <property type="entry name" value="TAXi_C"/>
    <property type="match status" value="1"/>
</dbReference>
<keyword evidence="4" id="KW-0732">Signal</keyword>
<evidence type="ECO:0000256" key="3">
    <source>
        <dbReference type="SAM" id="Phobius"/>
    </source>
</evidence>
<comment type="similarity">
    <text evidence="1">Belongs to the peptidase A1 family.</text>
</comment>
<evidence type="ECO:0000313" key="6">
    <source>
        <dbReference type="EMBL" id="KAB1201789.1"/>
    </source>
</evidence>
<comment type="caution">
    <text evidence="6">The sequence shown here is derived from an EMBL/GenBank/DDBJ whole genome shotgun (WGS) entry which is preliminary data.</text>
</comment>
<dbReference type="EMBL" id="RXIC02000026">
    <property type="protein sequence ID" value="KAB1201789.1"/>
    <property type="molecule type" value="Genomic_DNA"/>
</dbReference>
<dbReference type="InterPro" id="IPR001969">
    <property type="entry name" value="Aspartic_peptidase_AS"/>
</dbReference>
<dbReference type="PANTHER" id="PTHR13683">
    <property type="entry name" value="ASPARTYL PROTEASES"/>
    <property type="match status" value="1"/>
</dbReference>
<reference evidence="6 7" key="1">
    <citation type="journal article" date="2019" name="Plant Biotechnol. J.">
        <title>The red bayberry genome and genetic basis of sex determination.</title>
        <authorList>
            <person name="Jia H.M."/>
            <person name="Jia H.J."/>
            <person name="Cai Q.L."/>
            <person name="Wang Y."/>
            <person name="Zhao H.B."/>
            <person name="Yang W.F."/>
            <person name="Wang G.Y."/>
            <person name="Li Y.H."/>
            <person name="Zhan D.L."/>
            <person name="Shen Y.T."/>
            <person name="Niu Q.F."/>
            <person name="Chang L."/>
            <person name="Qiu J."/>
            <person name="Zhao L."/>
            <person name="Xie H.B."/>
            <person name="Fu W.Y."/>
            <person name="Jin J."/>
            <person name="Li X.W."/>
            <person name="Jiao Y."/>
            <person name="Zhou C.C."/>
            <person name="Tu T."/>
            <person name="Chai C.Y."/>
            <person name="Gao J.L."/>
            <person name="Fan L.J."/>
            <person name="van de Weg E."/>
            <person name="Wang J.Y."/>
            <person name="Gao Z.S."/>
        </authorList>
    </citation>
    <scope>NUCLEOTIDE SEQUENCE [LARGE SCALE GENOMIC DNA]</scope>
    <source>
        <tissue evidence="6">Leaves</tissue>
    </source>
</reference>
<dbReference type="SUPFAM" id="SSF50630">
    <property type="entry name" value="Acid proteases"/>
    <property type="match status" value="2"/>
</dbReference>
<accession>A0A6A1UNB3</accession>
<keyword evidence="3" id="KW-0472">Membrane</keyword>
<evidence type="ECO:0000256" key="4">
    <source>
        <dbReference type="SAM" id="SignalP"/>
    </source>
</evidence>
<dbReference type="InterPro" id="IPR001461">
    <property type="entry name" value="Aspartic_peptidase_A1"/>
</dbReference>
<feature type="compositionally biased region" description="Low complexity" evidence="2">
    <location>
        <begin position="268"/>
        <end position="278"/>
    </location>
</feature>
<name>A0A6A1UNB3_9ROSI</name>
<dbReference type="Gene3D" id="2.40.70.10">
    <property type="entry name" value="Acid Proteases"/>
    <property type="match status" value="1"/>
</dbReference>
<proteinExistence type="inferred from homology"/>
<dbReference type="AlphaFoldDB" id="A0A6A1UNB3"/>
<feature type="domain" description="Peptidase A1" evidence="5">
    <location>
        <begin position="107"/>
        <end position="323"/>
    </location>
</feature>
<dbReference type="Pfam" id="PF00026">
    <property type="entry name" value="Asp"/>
    <property type="match status" value="1"/>
</dbReference>
<dbReference type="InterPro" id="IPR033121">
    <property type="entry name" value="PEPTIDASE_A1"/>
</dbReference>
<feature type="signal peptide" evidence="4">
    <location>
        <begin position="1"/>
        <end position="29"/>
    </location>
</feature>
<dbReference type="InterPro" id="IPR032799">
    <property type="entry name" value="TAXi_C"/>
</dbReference>
<gene>
    <name evidence="6" type="ORF">CJ030_MR8G022499</name>
</gene>
<evidence type="ECO:0000256" key="2">
    <source>
        <dbReference type="SAM" id="MobiDB-lite"/>
    </source>
</evidence>
<keyword evidence="3" id="KW-1133">Transmembrane helix</keyword>
<feature type="compositionally biased region" description="Pro residues" evidence="2">
    <location>
        <begin position="279"/>
        <end position="293"/>
    </location>
</feature>
<feature type="chain" id="PRO_5025427803" evidence="4">
    <location>
        <begin position="30"/>
        <end position="323"/>
    </location>
</feature>
<feature type="region of interest" description="Disordered" evidence="2">
    <location>
        <begin position="264"/>
        <end position="300"/>
    </location>
</feature>
<dbReference type="InterPro" id="IPR021109">
    <property type="entry name" value="Peptidase_aspartic_dom_sf"/>
</dbReference>